<reference evidence="4 5" key="1">
    <citation type="submission" date="2018-06" db="EMBL/GenBank/DDBJ databases">
        <title>Streptomyces reniochalinae sp. nov. and Streptomyces diacarnus sp. nov. from marine sponges.</title>
        <authorList>
            <person name="Li L."/>
        </authorList>
    </citation>
    <scope>NUCLEOTIDE SEQUENCE [LARGE SCALE GENOMIC DNA]</scope>
    <source>
        <strain evidence="4 5">LHW50302</strain>
    </source>
</reference>
<keyword evidence="4" id="KW-0808">Transferase</keyword>
<organism evidence="4 5">
    <name type="scientific">Streptomyces reniochalinae</name>
    <dbReference type="NCBI Taxonomy" id="2250578"/>
    <lineage>
        <taxon>Bacteria</taxon>
        <taxon>Bacillati</taxon>
        <taxon>Actinomycetota</taxon>
        <taxon>Actinomycetes</taxon>
        <taxon>Kitasatosporales</taxon>
        <taxon>Streptomycetaceae</taxon>
        <taxon>Streptomyces</taxon>
    </lineage>
</organism>
<protein>
    <submittedName>
        <fullName evidence="4">Arylamine N-acetyltransferase</fullName>
    </submittedName>
</protein>
<proteinExistence type="inferred from homology"/>
<accession>A0A367ENL6</accession>
<evidence type="ECO:0000256" key="2">
    <source>
        <dbReference type="RuleBase" id="RU003452"/>
    </source>
</evidence>
<dbReference type="PANTHER" id="PTHR11786">
    <property type="entry name" value="N-HYDROXYARYLAMINE O-ACETYLTRANSFERASE"/>
    <property type="match status" value="1"/>
</dbReference>
<evidence type="ECO:0000313" key="5">
    <source>
        <dbReference type="Proteomes" id="UP000253507"/>
    </source>
</evidence>
<evidence type="ECO:0000256" key="3">
    <source>
        <dbReference type="SAM" id="MobiDB-lite"/>
    </source>
</evidence>
<name>A0A367ENL6_9ACTN</name>
<dbReference type="OrthoDB" id="7181050at2"/>
<dbReference type="PRINTS" id="PR01543">
    <property type="entry name" value="ANATRNSFRASE"/>
</dbReference>
<sequence length="318" mass="35027">MWHGDQLDLDAYLARLGYEGQRTPALETLRALHRAHVLTVRWGNLDCLVHGSVPLDLAQVQDKLVRRGQGGYCFEHVVLYAAALERLGFTFTAASGRPRMGADRIRPATHAMVLVTVEGRRWLSDIGFGTSPLDIIELVDGSEPTIEGRRFWLRHTEVTPGAEGWMLHQQDADGGWMARHTFTEDPQYPADYVLGNHFIATSSHSPFNRRPFLQRVRPDRTDQLDGLTWTTTAATGLAPEEERTVEPSELPKLFADPFGIDLSEEDARLLVDHVERGGRSTAPDKGAPANRPGDGTGREPGRSRSGCAGPPSPGGGPW</sequence>
<evidence type="ECO:0000313" key="4">
    <source>
        <dbReference type="EMBL" id="RCG19349.1"/>
    </source>
</evidence>
<dbReference type="InterPro" id="IPR001447">
    <property type="entry name" value="Arylamine_N-AcTrfase"/>
</dbReference>
<dbReference type="InterPro" id="IPR038765">
    <property type="entry name" value="Papain-like_cys_pep_sf"/>
</dbReference>
<dbReference type="SUPFAM" id="SSF54001">
    <property type="entry name" value="Cysteine proteinases"/>
    <property type="match status" value="1"/>
</dbReference>
<keyword evidence="5" id="KW-1185">Reference proteome</keyword>
<dbReference type="RefSeq" id="WP_114015515.1">
    <property type="nucleotide sequence ID" value="NZ_QOIM01000030.1"/>
</dbReference>
<dbReference type="Gene3D" id="3.30.2140.10">
    <property type="entry name" value="Arylamine N-acetyltransferase"/>
    <property type="match status" value="1"/>
</dbReference>
<dbReference type="GO" id="GO:0016407">
    <property type="term" value="F:acetyltransferase activity"/>
    <property type="evidence" value="ECO:0007669"/>
    <property type="project" value="InterPro"/>
</dbReference>
<dbReference type="AlphaFoldDB" id="A0A367ENL6"/>
<dbReference type="EMBL" id="QOIM01000030">
    <property type="protein sequence ID" value="RCG19349.1"/>
    <property type="molecule type" value="Genomic_DNA"/>
</dbReference>
<dbReference type="Proteomes" id="UP000253507">
    <property type="component" value="Unassembled WGS sequence"/>
</dbReference>
<feature type="region of interest" description="Disordered" evidence="3">
    <location>
        <begin position="271"/>
        <end position="318"/>
    </location>
</feature>
<gene>
    <name evidence="4" type="ORF">DQ392_11880</name>
</gene>
<dbReference type="PANTHER" id="PTHR11786:SF0">
    <property type="entry name" value="ARYLAMINE N-ACETYLTRANSFERASE 4-RELATED"/>
    <property type="match status" value="1"/>
</dbReference>
<evidence type="ECO:0000256" key="1">
    <source>
        <dbReference type="ARBA" id="ARBA00006547"/>
    </source>
</evidence>
<comment type="similarity">
    <text evidence="1 2">Belongs to the arylamine N-acetyltransferase family.</text>
</comment>
<dbReference type="Pfam" id="PF00797">
    <property type="entry name" value="Acetyltransf_2"/>
    <property type="match status" value="1"/>
</dbReference>
<dbReference type="Gene3D" id="2.40.128.150">
    <property type="entry name" value="Cysteine proteinases"/>
    <property type="match status" value="1"/>
</dbReference>
<comment type="caution">
    <text evidence="4">The sequence shown here is derived from an EMBL/GenBank/DDBJ whole genome shotgun (WGS) entry which is preliminary data.</text>
</comment>